<proteinExistence type="inferred from homology"/>
<comment type="function">
    <text evidence="5">NDH-1 shuttles electrons from NADH, via FMN and iron-sulfur (Fe-S) centers, to quinones in the respiratory chain. The immediate electron acceptor for the enzyme in this species is believed to be ubiquinone. Couples the redox reaction to proton translocation (for every two electrons transferred, four hydrogen ions are translocated across the cytoplasmic membrane), and thus conserves the redox energy in a proton gradient. This subunit may bind ubiquinone.</text>
</comment>
<keyword evidence="2 5" id="KW-0812">Transmembrane</keyword>
<keyword evidence="3 5" id="KW-1133">Transmembrane helix</keyword>
<keyword evidence="5" id="KW-0874">Quinone</keyword>
<feature type="transmembrane region" description="Helical" evidence="5">
    <location>
        <begin position="336"/>
        <end position="354"/>
    </location>
</feature>
<comment type="similarity">
    <text evidence="5 6">Belongs to the complex I subunit 1 family.</text>
</comment>
<feature type="transmembrane region" description="Helical" evidence="5">
    <location>
        <begin position="360"/>
        <end position="383"/>
    </location>
</feature>
<evidence type="ECO:0000256" key="5">
    <source>
        <dbReference type="HAMAP-Rule" id="MF_01350"/>
    </source>
</evidence>
<evidence type="ECO:0000313" key="8">
    <source>
        <dbReference type="EMBL" id="HIZ36100.1"/>
    </source>
</evidence>
<keyword evidence="5" id="KW-1003">Cell membrane</keyword>
<organism evidence="8 9">
    <name type="scientific">Candidatus Ruania gallistercoris</name>
    <dbReference type="NCBI Taxonomy" id="2838746"/>
    <lineage>
        <taxon>Bacteria</taxon>
        <taxon>Bacillati</taxon>
        <taxon>Actinomycetota</taxon>
        <taxon>Actinomycetes</taxon>
        <taxon>Micrococcales</taxon>
        <taxon>Ruaniaceae</taxon>
        <taxon>Ruania</taxon>
    </lineage>
</organism>
<dbReference type="InterPro" id="IPR018086">
    <property type="entry name" value="NADH_UbQ_OxRdtase_su1_CS"/>
</dbReference>
<keyword evidence="5" id="KW-0830">Ubiquinone</keyword>
<dbReference type="GO" id="GO:0005886">
    <property type="term" value="C:plasma membrane"/>
    <property type="evidence" value="ECO:0007669"/>
    <property type="project" value="UniProtKB-SubCell"/>
</dbReference>
<comment type="subunit">
    <text evidence="5">NDH-1 is composed of 14 different subunits. Subunits NuoA, H, J, K, L, M, N constitute the membrane sector of the complex.</text>
</comment>
<accession>A0A9D2EEU9</accession>
<dbReference type="Pfam" id="PF00146">
    <property type="entry name" value="NADHdh"/>
    <property type="match status" value="1"/>
</dbReference>
<dbReference type="PROSITE" id="PS00668">
    <property type="entry name" value="COMPLEX1_ND1_2"/>
    <property type="match status" value="1"/>
</dbReference>
<keyword evidence="8" id="KW-0560">Oxidoreductase</keyword>
<evidence type="ECO:0000256" key="7">
    <source>
        <dbReference type="SAM" id="MobiDB-lite"/>
    </source>
</evidence>
<dbReference type="AlphaFoldDB" id="A0A9D2EEU9"/>
<dbReference type="NCBIfam" id="NF004741">
    <property type="entry name" value="PRK06076.1-2"/>
    <property type="match status" value="1"/>
</dbReference>
<reference evidence="8" key="1">
    <citation type="journal article" date="2021" name="PeerJ">
        <title>Extensive microbial diversity within the chicken gut microbiome revealed by metagenomics and culture.</title>
        <authorList>
            <person name="Gilroy R."/>
            <person name="Ravi A."/>
            <person name="Getino M."/>
            <person name="Pursley I."/>
            <person name="Horton D.L."/>
            <person name="Alikhan N.F."/>
            <person name="Baker D."/>
            <person name="Gharbi K."/>
            <person name="Hall N."/>
            <person name="Watson M."/>
            <person name="Adriaenssens E.M."/>
            <person name="Foster-Nyarko E."/>
            <person name="Jarju S."/>
            <person name="Secka A."/>
            <person name="Antonio M."/>
            <person name="Oren A."/>
            <person name="Chaudhuri R.R."/>
            <person name="La Ragione R."/>
            <person name="Hildebrand F."/>
            <person name="Pallen M.J."/>
        </authorList>
    </citation>
    <scope>NUCLEOTIDE SEQUENCE</scope>
    <source>
        <strain evidence="8">ChiGjej4B4-7305</strain>
    </source>
</reference>
<evidence type="ECO:0000313" key="9">
    <source>
        <dbReference type="Proteomes" id="UP000824037"/>
    </source>
</evidence>
<dbReference type="Proteomes" id="UP000824037">
    <property type="component" value="Unassembled WGS sequence"/>
</dbReference>
<gene>
    <name evidence="5 8" type="primary">nuoH</name>
    <name evidence="8" type="ORF">H9815_10005</name>
</gene>
<dbReference type="GO" id="GO:0003954">
    <property type="term" value="F:NADH dehydrogenase activity"/>
    <property type="evidence" value="ECO:0007669"/>
    <property type="project" value="TreeGrafter"/>
</dbReference>
<dbReference type="HAMAP" id="MF_01350">
    <property type="entry name" value="NDH1_NuoH"/>
    <property type="match status" value="1"/>
</dbReference>
<feature type="transmembrane region" description="Helical" evidence="5">
    <location>
        <begin position="296"/>
        <end position="316"/>
    </location>
</feature>
<comment type="subcellular location">
    <subcellularLocation>
        <location evidence="5 6">Cell membrane</location>
        <topology evidence="5 6">Multi-pass membrane protein</topology>
    </subcellularLocation>
    <subcellularLocation>
        <location evidence="1">Membrane</location>
        <topology evidence="1">Multi-pass membrane protein</topology>
    </subcellularLocation>
</comment>
<name>A0A9D2EEU9_9MICO</name>
<keyword evidence="4 5" id="KW-0472">Membrane</keyword>
<evidence type="ECO:0000256" key="2">
    <source>
        <dbReference type="ARBA" id="ARBA00022692"/>
    </source>
</evidence>
<feature type="region of interest" description="Disordered" evidence="7">
    <location>
        <begin position="403"/>
        <end position="486"/>
    </location>
</feature>
<comment type="catalytic activity">
    <reaction evidence="5">
        <text>a quinone + NADH + 5 H(+)(in) = a quinol + NAD(+) + 4 H(+)(out)</text>
        <dbReference type="Rhea" id="RHEA:57888"/>
        <dbReference type="ChEBI" id="CHEBI:15378"/>
        <dbReference type="ChEBI" id="CHEBI:24646"/>
        <dbReference type="ChEBI" id="CHEBI:57540"/>
        <dbReference type="ChEBI" id="CHEBI:57945"/>
        <dbReference type="ChEBI" id="CHEBI:132124"/>
    </reaction>
</comment>
<comment type="caution">
    <text evidence="8">The sequence shown here is derived from an EMBL/GenBank/DDBJ whole genome shotgun (WGS) entry which is preliminary data.</text>
</comment>
<reference evidence="8" key="2">
    <citation type="submission" date="2021-04" db="EMBL/GenBank/DDBJ databases">
        <authorList>
            <person name="Gilroy R."/>
        </authorList>
    </citation>
    <scope>NUCLEOTIDE SEQUENCE</scope>
    <source>
        <strain evidence="8">ChiGjej4B4-7305</strain>
    </source>
</reference>
<keyword evidence="5" id="KW-1278">Translocase</keyword>
<dbReference type="PANTHER" id="PTHR11432">
    <property type="entry name" value="NADH DEHYDROGENASE SUBUNIT 1"/>
    <property type="match status" value="1"/>
</dbReference>
<dbReference type="GO" id="GO:0009060">
    <property type="term" value="P:aerobic respiration"/>
    <property type="evidence" value="ECO:0007669"/>
    <property type="project" value="TreeGrafter"/>
</dbReference>
<feature type="transmembrane region" description="Helical" evidence="5">
    <location>
        <begin position="205"/>
        <end position="224"/>
    </location>
</feature>
<dbReference type="GO" id="GO:0016655">
    <property type="term" value="F:oxidoreductase activity, acting on NAD(P)H, quinone or similar compound as acceptor"/>
    <property type="evidence" value="ECO:0007669"/>
    <property type="project" value="UniProtKB-UniRule"/>
</dbReference>
<sequence length="486" mass="52190">MNPPVLATEGGADFSGDSLGLVVIKAAAILVFLLLSVLFALWFERRIIGRFQERLGPNVRGPFGLVQSIPDALKLLLKEDITVKAADKLIYKLAPLISVFCAFMIFAIIPFGPEVQIPGTDIITPLQLTDLPVAVLYILAITGLGVYGIVLGGWSSGSTYPLLGAVRSTAQVLSYELSMSLALVSVLLVSGSMSTSEIVDAQTQMWWSVALLPAFVIYVISMLGETNRLPFDLPEAEGELVGGYNTEYSSMKFAWFFLAEYINMLNASAIATTLFLGGWRAPWPISAINDGMFNEGWWPVLWFMLKLWLVMFFFVWVRATLLRFRYDQFMNLGWKVLIPVALAWVVGVGVIQGVRQFSDISLQTLLFVLAGVLIVFAVVLMLLPEKKDEAAADAGTSRAAGAVTARTGAKPAAGSGAKAGATTRSGPKAGSRASAKPAEKSEPFDAFADGYPVPPLPGQTLPPSPRRAKVTAPAGASASEEENSDG</sequence>
<keyword evidence="5 6" id="KW-0520">NAD</keyword>
<feature type="transmembrane region" description="Helical" evidence="5">
    <location>
        <begin position="172"/>
        <end position="193"/>
    </location>
</feature>
<dbReference type="NCBIfam" id="NF004743">
    <property type="entry name" value="PRK06076.1-4"/>
    <property type="match status" value="1"/>
</dbReference>
<protein>
    <recommendedName>
        <fullName evidence="5">NADH-quinone oxidoreductase subunit H</fullName>
        <ecNumber evidence="5">7.1.1.-</ecNumber>
    </recommendedName>
    <alternativeName>
        <fullName evidence="5">NADH dehydrogenase I subunit H</fullName>
    </alternativeName>
    <alternativeName>
        <fullName evidence="5">NDH-1 subunit H</fullName>
    </alternativeName>
</protein>
<feature type="transmembrane region" description="Helical" evidence="5">
    <location>
        <begin position="131"/>
        <end position="151"/>
    </location>
</feature>
<evidence type="ECO:0000256" key="1">
    <source>
        <dbReference type="ARBA" id="ARBA00004141"/>
    </source>
</evidence>
<evidence type="ECO:0000256" key="4">
    <source>
        <dbReference type="ARBA" id="ARBA00023136"/>
    </source>
</evidence>
<dbReference type="EC" id="7.1.1.-" evidence="5"/>
<dbReference type="PANTHER" id="PTHR11432:SF3">
    <property type="entry name" value="NADH-UBIQUINONE OXIDOREDUCTASE CHAIN 1"/>
    <property type="match status" value="1"/>
</dbReference>
<dbReference type="GO" id="GO:0048038">
    <property type="term" value="F:quinone binding"/>
    <property type="evidence" value="ECO:0007669"/>
    <property type="project" value="UniProtKB-KW"/>
</dbReference>
<feature type="compositionally biased region" description="Low complexity" evidence="7">
    <location>
        <begin position="403"/>
        <end position="426"/>
    </location>
</feature>
<dbReference type="InterPro" id="IPR001694">
    <property type="entry name" value="NADH_UbQ_OxRdtase_su1/FPO"/>
</dbReference>
<evidence type="ECO:0000256" key="3">
    <source>
        <dbReference type="ARBA" id="ARBA00022989"/>
    </source>
</evidence>
<dbReference type="EMBL" id="DXBY01000168">
    <property type="protein sequence ID" value="HIZ36100.1"/>
    <property type="molecule type" value="Genomic_DNA"/>
</dbReference>
<feature type="transmembrane region" description="Helical" evidence="5">
    <location>
        <begin position="89"/>
        <end position="111"/>
    </location>
</feature>
<dbReference type="PROSITE" id="PS00667">
    <property type="entry name" value="COMPLEX1_ND1_1"/>
    <property type="match status" value="1"/>
</dbReference>
<feature type="compositionally biased region" description="Pro residues" evidence="7">
    <location>
        <begin position="452"/>
        <end position="465"/>
    </location>
</feature>
<feature type="transmembrane region" description="Helical" evidence="5">
    <location>
        <begin position="253"/>
        <end position="276"/>
    </location>
</feature>
<feature type="transmembrane region" description="Helical" evidence="5">
    <location>
        <begin position="20"/>
        <end position="43"/>
    </location>
</feature>
<evidence type="ECO:0000256" key="6">
    <source>
        <dbReference type="RuleBase" id="RU000471"/>
    </source>
</evidence>